<dbReference type="GO" id="GO:0003951">
    <property type="term" value="F:NAD+ kinase activity"/>
    <property type="evidence" value="ECO:0007669"/>
    <property type="project" value="UniProtKB-UniRule"/>
</dbReference>
<comment type="caution">
    <text evidence="7">The sequence shown here is derived from an EMBL/GenBank/DDBJ whole genome shotgun (WGS) entry which is preliminary data.</text>
</comment>
<keyword evidence="3 6" id="KW-0521">NADP</keyword>
<feature type="binding site" evidence="6">
    <location>
        <position position="153"/>
    </location>
    <ligand>
        <name>NAD(+)</name>
        <dbReference type="ChEBI" id="CHEBI:57540"/>
    </ligand>
</feature>
<name>A0A1T2KTP5_9GAMM</name>
<feature type="binding site" evidence="6">
    <location>
        <begin position="73"/>
        <end position="74"/>
    </location>
    <ligand>
        <name>NAD(+)</name>
        <dbReference type="ChEBI" id="CHEBI:57540"/>
    </ligand>
</feature>
<comment type="caution">
    <text evidence="6">Lacks conserved residue(s) required for the propagation of feature annotation.</text>
</comment>
<comment type="subcellular location">
    <subcellularLocation>
        <location evidence="6">Cytoplasm</location>
    </subcellularLocation>
</comment>
<accession>A0A1T2KTP5</accession>
<dbReference type="EC" id="2.7.1.23" evidence="6"/>
<dbReference type="Pfam" id="PF01513">
    <property type="entry name" value="NAD_kinase"/>
    <property type="match status" value="1"/>
</dbReference>
<feature type="active site" description="Proton acceptor" evidence="6">
    <location>
        <position position="73"/>
    </location>
</feature>
<feature type="binding site" evidence="6">
    <location>
        <begin position="142"/>
        <end position="143"/>
    </location>
    <ligand>
        <name>NAD(+)</name>
        <dbReference type="ChEBI" id="CHEBI:57540"/>
    </ligand>
</feature>
<keyword evidence="2 6" id="KW-0418">Kinase</keyword>
<dbReference type="InterPro" id="IPR016064">
    <property type="entry name" value="NAD/diacylglycerol_kinase_sf"/>
</dbReference>
<feature type="binding site" evidence="6">
    <location>
        <begin position="183"/>
        <end position="188"/>
    </location>
    <ligand>
        <name>NAD(+)</name>
        <dbReference type="ChEBI" id="CHEBI:57540"/>
    </ligand>
</feature>
<keyword evidence="1 6" id="KW-0808">Transferase</keyword>
<dbReference type="HAMAP" id="MF_00361">
    <property type="entry name" value="NAD_kinase"/>
    <property type="match status" value="1"/>
</dbReference>
<dbReference type="GO" id="GO:0051287">
    <property type="term" value="F:NAD binding"/>
    <property type="evidence" value="ECO:0007669"/>
    <property type="project" value="UniProtKB-ARBA"/>
</dbReference>
<dbReference type="OrthoDB" id="9774737at2"/>
<dbReference type="GO" id="GO:0005524">
    <property type="term" value="F:ATP binding"/>
    <property type="evidence" value="ECO:0007669"/>
    <property type="project" value="UniProtKB-KW"/>
</dbReference>
<comment type="cofactor">
    <cofactor evidence="6">
        <name>a divalent metal cation</name>
        <dbReference type="ChEBI" id="CHEBI:60240"/>
    </cofactor>
</comment>
<gene>
    <name evidence="6" type="primary">nadK</name>
    <name evidence="7" type="ORF">BOW51_08145</name>
</gene>
<dbReference type="Proteomes" id="UP000190896">
    <property type="component" value="Unassembled WGS sequence"/>
</dbReference>
<feature type="binding site" evidence="6">
    <location>
        <position position="244"/>
    </location>
    <ligand>
        <name>NAD(+)</name>
        <dbReference type="ChEBI" id="CHEBI:57540"/>
    </ligand>
</feature>
<dbReference type="PANTHER" id="PTHR20275:SF0">
    <property type="entry name" value="NAD KINASE"/>
    <property type="match status" value="1"/>
</dbReference>
<evidence type="ECO:0000256" key="2">
    <source>
        <dbReference type="ARBA" id="ARBA00022777"/>
    </source>
</evidence>
<dbReference type="RefSeq" id="WP_078487468.1">
    <property type="nucleotide sequence ID" value="NZ_MPRJ01000048.1"/>
</dbReference>
<dbReference type="NCBIfam" id="NF002306">
    <property type="entry name" value="PRK01231.1"/>
    <property type="match status" value="1"/>
</dbReference>
<keyword evidence="6" id="KW-0547">Nucleotide-binding</keyword>
<dbReference type="SUPFAM" id="SSF111331">
    <property type="entry name" value="NAD kinase/diacylglycerol kinase-like"/>
    <property type="match status" value="1"/>
</dbReference>
<evidence type="ECO:0000313" key="8">
    <source>
        <dbReference type="Proteomes" id="UP000190896"/>
    </source>
</evidence>
<protein>
    <recommendedName>
        <fullName evidence="6">NAD kinase</fullName>
        <ecNumber evidence="6">2.7.1.23</ecNumber>
    </recommendedName>
    <alternativeName>
        <fullName evidence="6">ATP-dependent NAD kinase</fullName>
    </alternativeName>
</protein>
<keyword evidence="6" id="KW-0067">ATP-binding</keyword>
<sequence>MTQRFQTIGIIGKHGDLTPHETLLGVNDFLHKRGHRVLLEEATAERLEGHDLETASLREIGSNSDLAIVIGGDGTLLHTARSLADYDVPLVGVNLGRLGFLADISPDEMQVTLEQVLSGNYDEEHRFLLQADIDGEIYTAFNDVVVHKWNIARMIEFETYINGSFVDAQRSDGLIISTPTGSSAYALSGGGPLLHPDLNATVLVPICPHRLSNRPIVVNGDSEIEIVVCGHSDKEHVRVTCDGQTCLPLSGERIKIRKHSHAIRLIHPQEHDHFSILRAKLGWGEHPV</sequence>
<proteinExistence type="inferred from homology"/>
<dbReference type="GO" id="GO:0006741">
    <property type="term" value="P:NADP+ biosynthetic process"/>
    <property type="evidence" value="ECO:0007669"/>
    <property type="project" value="UniProtKB-UniRule"/>
</dbReference>
<keyword evidence="6" id="KW-0963">Cytoplasm</keyword>
<feature type="binding site" evidence="6">
    <location>
        <position position="170"/>
    </location>
    <ligand>
        <name>NAD(+)</name>
        <dbReference type="ChEBI" id="CHEBI:57540"/>
    </ligand>
</feature>
<evidence type="ECO:0000256" key="1">
    <source>
        <dbReference type="ARBA" id="ARBA00022679"/>
    </source>
</evidence>
<dbReference type="InterPro" id="IPR002504">
    <property type="entry name" value="NADK"/>
</dbReference>
<dbReference type="PANTHER" id="PTHR20275">
    <property type="entry name" value="NAD KINASE"/>
    <property type="match status" value="1"/>
</dbReference>
<evidence type="ECO:0000313" key="7">
    <source>
        <dbReference type="EMBL" id="OOZ36238.1"/>
    </source>
</evidence>
<comment type="function">
    <text evidence="6">Involved in the regulation of the intracellular balance of NAD and NADP, and is a key enzyme in the biosynthesis of NADP. Catalyzes specifically the phosphorylation on 2'-hydroxyl of the adenosine moiety of NAD to yield NADP.</text>
</comment>
<comment type="catalytic activity">
    <reaction evidence="5 6">
        <text>NAD(+) + ATP = ADP + NADP(+) + H(+)</text>
        <dbReference type="Rhea" id="RHEA:18629"/>
        <dbReference type="ChEBI" id="CHEBI:15378"/>
        <dbReference type="ChEBI" id="CHEBI:30616"/>
        <dbReference type="ChEBI" id="CHEBI:57540"/>
        <dbReference type="ChEBI" id="CHEBI:58349"/>
        <dbReference type="ChEBI" id="CHEBI:456216"/>
        <dbReference type="EC" id="2.7.1.23"/>
    </reaction>
</comment>
<dbReference type="GO" id="GO:0019674">
    <property type="term" value="P:NAD+ metabolic process"/>
    <property type="evidence" value="ECO:0007669"/>
    <property type="project" value="InterPro"/>
</dbReference>
<dbReference type="Gene3D" id="2.60.200.30">
    <property type="entry name" value="Probable inorganic polyphosphate/atp-NAD kinase, domain 2"/>
    <property type="match status" value="1"/>
</dbReference>
<evidence type="ECO:0000256" key="3">
    <source>
        <dbReference type="ARBA" id="ARBA00022857"/>
    </source>
</evidence>
<evidence type="ECO:0000256" key="6">
    <source>
        <dbReference type="HAMAP-Rule" id="MF_00361"/>
    </source>
</evidence>
<dbReference type="InterPro" id="IPR017437">
    <property type="entry name" value="ATP-NAD_kinase_PpnK-typ_C"/>
</dbReference>
<dbReference type="InterPro" id="IPR017438">
    <property type="entry name" value="ATP-NAD_kinase_N"/>
</dbReference>
<comment type="similarity">
    <text evidence="6">Belongs to the NAD kinase family.</text>
</comment>
<keyword evidence="4 6" id="KW-0520">NAD</keyword>
<feature type="binding site" evidence="6">
    <location>
        <position position="172"/>
    </location>
    <ligand>
        <name>NAD(+)</name>
        <dbReference type="ChEBI" id="CHEBI:57540"/>
    </ligand>
</feature>
<dbReference type="Gene3D" id="3.40.50.10330">
    <property type="entry name" value="Probable inorganic polyphosphate/atp-NAD kinase, domain 1"/>
    <property type="match status" value="1"/>
</dbReference>
<evidence type="ECO:0000256" key="5">
    <source>
        <dbReference type="ARBA" id="ARBA00047925"/>
    </source>
</evidence>
<reference evidence="7 8" key="1">
    <citation type="submission" date="2016-11" db="EMBL/GenBank/DDBJ databases">
        <title>Mixed transmission modes and dynamic genome evolution in an obligate animal-bacterial symbiosis.</title>
        <authorList>
            <person name="Russell S.L."/>
            <person name="Corbett-Detig R.B."/>
            <person name="Cavanaugh C.M."/>
        </authorList>
    </citation>
    <scope>NUCLEOTIDE SEQUENCE [LARGE SCALE GENOMIC DNA]</scope>
    <source>
        <strain evidence="7">Se-Cadez</strain>
    </source>
</reference>
<keyword evidence="8" id="KW-1185">Reference proteome</keyword>
<organism evidence="7 8">
    <name type="scientific">Solemya velesiana gill symbiont</name>
    <dbReference type="NCBI Taxonomy" id="1918948"/>
    <lineage>
        <taxon>Bacteria</taxon>
        <taxon>Pseudomonadati</taxon>
        <taxon>Pseudomonadota</taxon>
        <taxon>Gammaproteobacteria</taxon>
        <taxon>sulfur-oxidizing symbionts</taxon>
    </lineage>
</organism>
<dbReference type="GO" id="GO:0005737">
    <property type="term" value="C:cytoplasm"/>
    <property type="evidence" value="ECO:0007669"/>
    <property type="project" value="UniProtKB-SubCell"/>
</dbReference>
<dbReference type="Pfam" id="PF20143">
    <property type="entry name" value="NAD_kinase_C"/>
    <property type="match status" value="1"/>
</dbReference>
<dbReference type="AlphaFoldDB" id="A0A1T2KTP5"/>
<dbReference type="EMBL" id="MPRJ01000048">
    <property type="protein sequence ID" value="OOZ36238.1"/>
    <property type="molecule type" value="Genomic_DNA"/>
</dbReference>
<dbReference type="GO" id="GO:0046872">
    <property type="term" value="F:metal ion binding"/>
    <property type="evidence" value="ECO:0007669"/>
    <property type="project" value="UniProtKB-UniRule"/>
</dbReference>
<feature type="binding site" evidence="6">
    <location>
        <position position="78"/>
    </location>
    <ligand>
        <name>NAD(+)</name>
        <dbReference type="ChEBI" id="CHEBI:57540"/>
    </ligand>
</feature>
<evidence type="ECO:0000256" key="4">
    <source>
        <dbReference type="ARBA" id="ARBA00023027"/>
    </source>
</evidence>